<accession>A0A2P5ELD9</accession>
<keyword evidence="2" id="KW-1185">Reference proteome</keyword>
<dbReference type="PANTHER" id="PTHR35046">
    <property type="entry name" value="ZINC KNUCKLE (CCHC-TYPE) FAMILY PROTEIN"/>
    <property type="match status" value="1"/>
</dbReference>
<evidence type="ECO:0000313" key="1">
    <source>
        <dbReference type="EMBL" id="PON86377.1"/>
    </source>
</evidence>
<comment type="caution">
    <text evidence="1">The sequence shown here is derived from an EMBL/GenBank/DDBJ whole genome shotgun (WGS) entry which is preliminary data.</text>
</comment>
<gene>
    <name evidence="1" type="ORF">TorRG33x02_178290</name>
</gene>
<evidence type="ECO:0008006" key="3">
    <source>
        <dbReference type="Google" id="ProtNLM"/>
    </source>
</evidence>
<proteinExistence type="predicted"/>
<evidence type="ECO:0000313" key="2">
    <source>
        <dbReference type="Proteomes" id="UP000237000"/>
    </source>
</evidence>
<reference evidence="2" key="1">
    <citation type="submission" date="2016-06" db="EMBL/GenBank/DDBJ databases">
        <title>Parallel loss of symbiosis genes in relatives of nitrogen-fixing non-legume Parasponia.</title>
        <authorList>
            <person name="Van Velzen R."/>
            <person name="Holmer R."/>
            <person name="Bu F."/>
            <person name="Rutten L."/>
            <person name="Van Zeijl A."/>
            <person name="Liu W."/>
            <person name="Santuari L."/>
            <person name="Cao Q."/>
            <person name="Sharma T."/>
            <person name="Shen D."/>
            <person name="Roswanjaya Y."/>
            <person name="Wardhani T."/>
            <person name="Kalhor M.S."/>
            <person name="Jansen J."/>
            <person name="Van den Hoogen J."/>
            <person name="Gungor B."/>
            <person name="Hartog M."/>
            <person name="Hontelez J."/>
            <person name="Verver J."/>
            <person name="Yang W.-C."/>
            <person name="Schijlen E."/>
            <person name="Repin R."/>
            <person name="Schilthuizen M."/>
            <person name="Schranz E."/>
            <person name="Heidstra R."/>
            <person name="Miyata K."/>
            <person name="Fedorova E."/>
            <person name="Kohlen W."/>
            <person name="Bisseling T."/>
            <person name="Smit S."/>
            <person name="Geurts R."/>
        </authorList>
    </citation>
    <scope>NUCLEOTIDE SEQUENCE [LARGE SCALE GENOMIC DNA]</scope>
    <source>
        <strain evidence="2">cv. RG33-2</strain>
    </source>
</reference>
<dbReference type="CDD" id="cd00303">
    <property type="entry name" value="retropepsin_like"/>
    <property type="match status" value="1"/>
</dbReference>
<dbReference type="OrthoDB" id="407598at2759"/>
<dbReference type="InParanoid" id="A0A2P5ELD9"/>
<organism evidence="1 2">
    <name type="scientific">Trema orientale</name>
    <name type="common">Charcoal tree</name>
    <name type="synonym">Celtis orientalis</name>
    <dbReference type="NCBI Taxonomy" id="63057"/>
    <lineage>
        <taxon>Eukaryota</taxon>
        <taxon>Viridiplantae</taxon>
        <taxon>Streptophyta</taxon>
        <taxon>Embryophyta</taxon>
        <taxon>Tracheophyta</taxon>
        <taxon>Spermatophyta</taxon>
        <taxon>Magnoliopsida</taxon>
        <taxon>eudicotyledons</taxon>
        <taxon>Gunneridae</taxon>
        <taxon>Pentapetalae</taxon>
        <taxon>rosids</taxon>
        <taxon>fabids</taxon>
        <taxon>Rosales</taxon>
        <taxon>Cannabaceae</taxon>
        <taxon>Trema</taxon>
    </lineage>
</organism>
<dbReference type="EMBL" id="JXTC01000133">
    <property type="protein sequence ID" value="PON86377.1"/>
    <property type="molecule type" value="Genomic_DNA"/>
</dbReference>
<dbReference type="PANTHER" id="PTHR35046:SF26">
    <property type="entry name" value="RNA-DIRECTED DNA POLYMERASE"/>
    <property type="match status" value="1"/>
</dbReference>
<dbReference type="AlphaFoldDB" id="A0A2P5ELD9"/>
<name>A0A2P5ELD9_TREOI</name>
<protein>
    <recommendedName>
        <fullName evidence="3">Aspartic peptidase domain containing protein</fullName>
    </recommendedName>
</protein>
<sequence>MGFTLVLNDVVKPSVFFVALKNPLFRVKFDSQAVKLFCLVVVFSSRYKLNTRGEDLVVNFPDTIHTQSNTSQTPHKLKQETLAPVATQNQINSQGLHQISRGTKHKSSDCPLRRFVNIAEEAPDEDTPDLPEVELVECDTCKVCEVIVDSGSSENVIFKGLVCALGFTTKKYPKPYKVGWMKKGSEIHVTEYCPVSFSTGKSYKDEAMYDVLEMDVSHLLLGRP</sequence>
<dbReference type="Proteomes" id="UP000237000">
    <property type="component" value="Unassembled WGS sequence"/>
</dbReference>